<proteinExistence type="inferred from homology"/>
<keyword evidence="18" id="KW-1185">Reference proteome</keyword>
<name>A0A834REW8_SARSC</name>
<dbReference type="InterPro" id="IPR024571">
    <property type="entry name" value="ERAP1-like_C_dom"/>
</dbReference>
<dbReference type="Gene3D" id="2.60.40.1730">
    <property type="entry name" value="tricorn interacting facor f3 domain"/>
    <property type="match status" value="1"/>
</dbReference>
<dbReference type="Gene3D" id="1.10.390.10">
    <property type="entry name" value="Neutral Protease Domain 2"/>
    <property type="match status" value="1"/>
</dbReference>
<sequence length="871" mass="100142">MKSIRKPFERLPTAIVPINYRIKLIPNLEQLTFEGEECVEVKIDQPTERIVLNSSELVINQTDANSNFVVGDEKISIKEIQYDADDEKTTLLLSKSLPVGFGFLNLSFRGTINDKLRGFYKSKYIGPDGLPRITAVTQFEPTSARFAFPCWDEPAIKATFDITMVVPNDGKTCAISNMAIAKEESSNNLRTVTFHRTPIMSTYLLAFVVGEFDYIEAKSKHGVLVRVYAQLGKSELGRLALDVATKSLDYYTDYFKIPYPLDKLDLIAVSDFEAGAMENWGLVTYRETCLLIDAANSSSIRKQNVALTVAHELAHQWFGNLVTMEWWTHLWLNEGFATFMEYLCIDCLSPEFNVWNQFVSDVLSEALHLDSLDNSHPIEIPVGHPSEIDEIFDNISYSKGASVIRMLYYYIGDEAFRKGMNLYLSRHSYKNTQTEDLWDALEEASKKPIRRIMSTWTQQKGYPIIKAELKSEDKMRLFLQQKKFNASGKMSESDSKMLWANPVQIVTKRNQNNPGLEILLETKEDALEIEPLDSNEWLKLNSQAIGTYRVQYDDELLKRLLGVIENLSINPVDRLNILDDLYSMTLCGHTSSDKLLNALGSFQNESNFAVWSVINQIFGKYNQLLFGTNFYPKFVEFATQLITKKAYPNLGWHAKPNEPHLDALLRSMLINRLVSLDYSEIIKLCQQAFQDHVTKKKIIPADLRSAVYHAMALQCDETIWDTLMKLYKETDLQEEKNRIAISLGAVRKPDLIDRVLKFAISDDVRAQDSVFVVASVARNPRGRQAAWDFFKTNRDLFRSRYEFGFLGQSLIKSLIENFHTDDAIKEIEEYFQENRFEGWDRSIQQSLETIRLNAELWNRDLKKLENFFKQI</sequence>
<dbReference type="GO" id="GO:0008270">
    <property type="term" value="F:zinc ion binding"/>
    <property type="evidence" value="ECO:0007669"/>
    <property type="project" value="UniProtKB-UniRule"/>
</dbReference>
<feature type="site" description="Transition state stabilizer" evidence="11">
    <location>
        <position position="397"/>
    </location>
</feature>
<evidence type="ECO:0000259" key="14">
    <source>
        <dbReference type="Pfam" id="PF11838"/>
    </source>
</evidence>
<dbReference type="GO" id="GO:0006508">
    <property type="term" value="P:proteolysis"/>
    <property type="evidence" value="ECO:0007669"/>
    <property type="project" value="UniProtKB-KW"/>
</dbReference>
<evidence type="ECO:0000256" key="3">
    <source>
        <dbReference type="ARBA" id="ARBA00022438"/>
    </source>
</evidence>
<evidence type="ECO:0000256" key="11">
    <source>
        <dbReference type="PIRSR" id="PIRSR634016-4"/>
    </source>
</evidence>
<dbReference type="InterPro" id="IPR042097">
    <property type="entry name" value="Aminopeptidase_N-like_N_sf"/>
</dbReference>
<dbReference type="InterPro" id="IPR050344">
    <property type="entry name" value="Peptidase_M1_aminopeptidases"/>
</dbReference>
<evidence type="ECO:0000256" key="1">
    <source>
        <dbReference type="ARBA" id="ARBA00004609"/>
    </source>
</evidence>
<keyword evidence="4 12" id="KW-0645">Protease</keyword>
<comment type="similarity">
    <text evidence="2 12">Belongs to the peptidase M1 family.</text>
</comment>
<accession>A0A834REW8</accession>
<dbReference type="OrthoDB" id="275509at2759"/>
<dbReference type="GO" id="GO:0042277">
    <property type="term" value="F:peptide binding"/>
    <property type="evidence" value="ECO:0007669"/>
    <property type="project" value="TreeGrafter"/>
</dbReference>
<feature type="domain" description="ERAP1-like C-terminal" evidence="14">
    <location>
        <begin position="537"/>
        <end position="851"/>
    </location>
</feature>
<evidence type="ECO:0000256" key="5">
    <source>
        <dbReference type="ARBA" id="ARBA00022723"/>
    </source>
</evidence>
<feature type="binding site" evidence="10">
    <location>
        <position position="334"/>
    </location>
    <ligand>
        <name>Zn(2+)</name>
        <dbReference type="ChEBI" id="CHEBI:29105"/>
        <note>catalytic</note>
    </ligand>
</feature>
<dbReference type="GO" id="GO:0043171">
    <property type="term" value="P:peptide catabolic process"/>
    <property type="evidence" value="ECO:0007669"/>
    <property type="project" value="TreeGrafter"/>
</dbReference>
<dbReference type="GO" id="GO:0005737">
    <property type="term" value="C:cytoplasm"/>
    <property type="evidence" value="ECO:0007669"/>
    <property type="project" value="TreeGrafter"/>
</dbReference>
<dbReference type="Pfam" id="PF11838">
    <property type="entry name" value="ERAP1_C"/>
    <property type="match status" value="1"/>
</dbReference>
<dbReference type="Proteomes" id="UP000070412">
    <property type="component" value="Unassembled WGS sequence"/>
</dbReference>
<organism evidence="16">
    <name type="scientific">Sarcoptes scabiei</name>
    <name type="common">Itch mite</name>
    <name type="synonym">Acarus scabiei</name>
    <dbReference type="NCBI Taxonomy" id="52283"/>
    <lineage>
        <taxon>Eukaryota</taxon>
        <taxon>Metazoa</taxon>
        <taxon>Ecdysozoa</taxon>
        <taxon>Arthropoda</taxon>
        <taxon>Chelicerata</taxon>
        <taxon>Arachnida</taxon>
        <taxon>Acari</taxon>
        <taxon>Acariformes</taxon>
        <taxon>Sarcoptiformes</taxon>
        <taxon>Astigmata</taxon>
        <taxon>Psoroptidia</taxon>
        <taxon>Sarcoptoidea</taxon>
        <taxon>Sarcoptidae</taxon>
        <taxon>Sarcoptinae</taxon>
        <taxon>Sarcoptes</taxon>
    </lineage>
</organism>
<evidence type="ECO:0000256" key="10">
    <source>
        <dbReference type="PIRSR" id="PIRSR634016-3"/>
    </source>
</evidence>
<dbReference type="GO" id="GO:0070006">
    <property type="term" value="F:metalloaminopeptidase activity"/>
    <property type="evidence" value="ECO:0007669"/>
    <property type="project" value="TreeGrafter"/>
</dbReference>
<comment type="subcellular location">
    <subcellularLocation>
        <location evidence="1">Cell membrane</location>
        <topology evidence="1">Lipid-anchor</topology>
        <topology evidence="1">GPI-anchor</topology>
    </subcellularLocation>
</comment>
<keyword evidence="5 10" id="KW-0479">Metal-binding</keyword>
<dbReference type="InterPro" id="IPR027268">
    <property type="entry name" value="Peptidase_M4/M1_CTD_sf"/>
</dbReference>
<dbReference type="SUPFAM" id="SSF55486">
    <property type="entry name" value="Metalloproteases ('zincins'), catalytic domain"/>
    <property type="match status" value="1"/>
</dbReference>
<evidence type="ECO:0000313" key="18">
    <source>
        <dbReference type="Proteomes" id="UP000070412"/>
    </source>
</evidence>
<dbReference type="InterPro" id="IPR045357">
    <property type="entry name" value="Aminopeptidase_N-like_N"/>
</dbReference>
<dbReference type="Pfam" id="PF01433">
    <property type="entry name" value="Peptidase_M1"/>
    <property type="match status" value="1"/>
</dbReference>
<reference evidence="17" key="3">
    <citation type="submission" date="2022-06" db="UniProtKB">
        <authorList>
            <consortium name="EnsemblMetazoa"/>
        </authorList>
    </citation>
    <scope>IDENTIFICATION</scope>
</reference>
<evidence type="ECO:0000313" key="16">
    <source>
        <dbReference type="EMBL" id="KAF7494421.1"/>
    </source>
</evidence>
<gene>
    <name evidence="16" type="ORF">SSS_8285</name>
</gene>
<dbReference type="InterPro" id="IPR034016">
    <property type="entry name" value="M1_APN-typ"/>
</dbReference>
<evidence type="ECO:0000256" key="6">
    <source>
        <dbReference type="ARBA" id="ARBA00022801"/>
    </source>
</evidence>
<evidence type="ECO:0000256" key="12">
    <source>
        <dbReference type="RuleBase" id="RU364040"/>
    </source>
</evidence>
<reference evidence="16" key="2">
    <citation type="submission" date="2020-01" db="EMBL/GenBank/DDBJ databases">
        <authorList>
            <person name="Korhonen P.K.K."/>
            <person name="Guangxu M.G."/>
            <person name="Wang T.W."/>
            <person name="Stroehlein A.J.S."/>
            <person name="Young N.D."/>
            <person name="Ang C.-S.A."/>
            <person name="Fernando D.W.F."/>
            <person name="Lu H.L."/>
            <person name="Taylor S.T."/>
            <person name="Ehtesham M.E.M."/>
            <person name="Najaraj S.H.N."/>
            <person name="Harsha G.H.G."/>
            <person name="Madugundu A.M."/>
            <person name="Renuse S.R."/>
            <person name="Holt D.H."/>
            <person name="Pandey A.P."/>
            <person name="Papenfuss A.P."/>
            <person name="Gasser R.B.G."/>
            <person name="Fischer K.F."/>
        </authorList>
    </citation>
    <scope>NUCLEOTIDE SEQUENCE</scope>
    <source>
        <strain evidence="16">SSS_KF_BRIS2020</strain>
    </source>
</reference>
<dbReference type="GO" id="GO:0005615">
    <property type="term" value="C:extracellular space"/>
    <property type="evidence" value="ECO:0007669"/>
    <property type="project" value="TreeGrafter"/>
</dbReference>
<evidence type="ECO:0000259" key="13">
    <source>
        <dbReference type="Pfam" id="PF01433"/>
    </source>
</evidence>
<dbReference type="SUPFAM" id="SSF63737">
    <property type="entry name" value="Leukotriene A4 hydrolase N-terminal domain"/>
    <property type="match status" value="1"/>
</dbReference>
<dbReference type="InterPro" id="IPR014782">
    <property type="entry name" value="Peptidase_M1_dom"/>
</dbReference>
<keyword evidence="7 10" id="KW-0862">Zinc</keyword>
<dbReference type="EC" id="3.4.11.-" evidence="12"/>
<feature type="binding site" evidence="10">
    <location>
        <position position="311"/>
    </location>
    <ligand>
        <name>Zn(2+)</name>
        <dbReference type="ChEBI" id="CHEBI:29105"/>
        <note>catalytic</note>
    </ligand>
</feature>
<feature type="domain" description="Aminopeptidase N-like N-terminal" evidence="15">
    <location>
        <begin position="16"/>
        <end position="204"/>
    </location>
</feature>
<comment type="cofactor">
    <cofactor evidence="10 12">
        <name>Zn(2+)</name>
        <dbReference type="ChEBI" id="CHEBI:29105"/>
    </cofactor>
    <text evidence="10 12">Binds 1 zinc ion per subunit.</text>
</comment>
<keyword evidence="6 12" id="KW-0378">Hydrolase</keyword>
<dbReference type="EnsemblMetazoa" id="SSS_8285s_mrna">
    <property type="protein sequence ID" value="KAF7494421.1"/>
    <property type="gene ID" value="SSS_8285"/>
</dbReference>
<dbReference type="GO" id="GO:0005886">
    <property type="term" value="C:plasma membrane"/>
    <property type="evidence" value="ECO:0007669"/>
    <property type="project" value="UniProtKB-SubCell"/>
</dbReference>
<dbReference type="EMBL" id="WVUK01000053">
    <property type="protein sequence ID" value="KAF7494421.1"/>
    <property type="molecule type" value="Genomic_DNA"/>
</dbReference>
<dbReference type="Pfam" id="PF17900">
    <property type="entry name" value="Peptidase_M1_N"/>
    <property type="match status" value="1"/>
</dbReference>
<dbReference type="PRINTS" id="PR00756">
    <property type="entry name" value="ALADIPTASE"/>
</dbReference>
<evidence type="ECO:0000259" key="15">
    <source>
        <dbReference type="Pfam" id="PF17900"/>
    </source>
</evidence>
<dbReference type="Gene3D" id="2.60.40.1910">
    <property type="match status" value="1"/>
</dbReference>
<keyword evidence="3 12" id="KW-0031">Aminopeptidase</keyword>
<dbReference type="Gene3D" id="1.25.50.20">
    <property type="match status" value="1"/>
</dbReference>
<keyword evidence="8 12" id="KW-0482">Metalloprotease</keyword>
<evidence type="ECO:0000256" key="4">
    <source>
        <dbReference type="ARBA" id="ARBA00022670"/>
    </source>
</evidence>
<dbReference type="FunFam" id="1.10.390.10:FF:000001">
    <property type="entry name" value="Aminopeptidase"/>
    <property type="match status" value="1"/>
</dbReference>
<evidence type="ECO:0000256" key="9">
    <source>
        <dbReference type="PIRSR" id="PIRSR634016-1"/>
    </source>
</evidence>
<dbReference type="FunFam" id="1.25.50.20:FF:000002">
    <property type="entry name" value="Aminopeptidase"/>
    <property type="match status" value="1"/>
</dbReference>
<evidence type="ECO:0000256" key="8">
    <source>
        <dbReference type="ARBA" id="ARBA00023049"/>
    </source>
</evidence>
<evidence type="ECO:0000256" key="7">
    <source>
        <dbReference type="ARBA" id="ARBA00022833"/>
    </source>
</evidence>
<dbReference type="FunFam" id="2.60.40.1730:FF:000002">
    <property type="entry name" value="Aminopeptidase"/>
    <property type="match status" value="1"/>
</dbReference>
<dbReference type="PANTHER" id="PTHR11533">
    <property type="entry name" value="PROTEASE M1 ZINC METALLOPROTEASE"/>
    <property type="match status" value="1"/>
</dbReference>
<dbReference type="PANTHER" id="PTHR11533:SF174">
    <property type="entry name" value="PUROMYCIN-SENSITIVE AMINOPEPTIDASE-RELATED"/>
    <property type="match status" value="1"/>
</dbReference>
<feature type="binding site" evidence="10">
    <location>
        <position position="315"/>
    </location>
    <ligand>
        <name>Zn(2+)</name>
        <dbReference type="ChEBI" id="CHEBI:29105"/>
        <note>catalytic</note>
    </ligand>
</feature>
<evidence type="ECO:0000256" key="2">
    <source>
        <dbReference type="ARBA" id="ARBA00010136"/>
    </source>
</evidence>
<feature type="active site" description="Proton acceptor" evidence="9">
    <location>
        <position position="312"/>
    </location>
</feature>
<dbReference type="AlphaFoldDB" id="A0A834REW8"/>
<protein>
    <recommendedName>
        <fullName evidence="12">Aminopeptidase</fullName>
        <ecNumber evidence="12">3.4.11.-</ecNumber>
    </recommendedName>
</protein>
<reference evidence="18" key="1">
    <citation type="journal article" date="2020" name="PLoS Negl. Trop. Dis.">
        <title>High-quality nuclear genome for Sarcoptes scabiei-A critical resource for a neglected parasite.</title>
        <authorList>
            <person name="Korhonen P.K."/>
            <person name="Gasser R.B."/>
            <person name="Ma G."/>
            <person name="Wang T."/>
            <person name="Stroehlein A.J."/>
            <person name="Young N.D."/>
            <person name="Ang C.S."/>
            <person name="Fernando D.D."/>
            <person name="Lu H.C."/>
            <person name="Taylor S."/>
            <person name="Reynolds S.L."/>
            <person name="Mofiz E."/>
            <person name="Najaraj S.H."/>
            <person name="Gowda H."/>
            <person name="Madugundu A."/>
            <person name="Renuse S."/>
            <person name="Holt D."/>
            <person name="Pandey A."/>
            <person name="Papenfuss A.T."/>
            <person name="Fischer K."/>
        </authorList>
    </citation>
    <scope>NUCLEOTIDE SEQUENCE [LARGE SCALE GENOMIC DNA]</scope>
</reference>
<dbReference type="InterPro" id="IPR001930">
    <property type="entry name" value="Peptidase_M1"/>
</dbReference>
<feature type="domain" description="Peptidase M1 membrane alanine aminopeptidase" evidence="13">
    <location>
        <begin position="240"/>
        <end position="456"/>
    </location>
</feature>
<evidence type="ECO:0000313" key="17">
    <source>
        <dbReference type="EnsemblMetazoa" id="KAF7494421.1"/>
    </source>
</evidence>
<dbReference type="CDD" id="cd09601">
    <property type="entry name" value="M1_APN-Q_like"/>
    <property type="match status" value="1"/>
</dbReference>